<dbReference type="EMBL" id="JACASE010000017">
    <property type="protein sequence ID" value="KAF6397098.1"/>
    <property type="molecule type" value="Genomic_DNA"/>
</dbReference>
<name>A0A7J8BEG2_ROUAE</name>
<feature type="compositionally biased region" description="Basic residues" evidence="1">
    <location>
        <begin position="73"/>
        <end position="84"/>
    </location>
</feature>
<protein>
    <submittedName>
        <fullName evidence="2">Uncharacterized protein</fullName>
    </submittedName>
</protein>
<evidence type="ECO:0000313" key="3">
    <source>
        <dbReference type="Proteomes" id="UP000593571"/>
    </source>
</evidence>
<dbReference type="AlphaFoldDB" id="A0A7J8BEG2"/>
<comment type="caution">
    <text evidence="2">The sequence shown here is derived from an EMBL/GenBank/DDBJ whole genome shotgun (WGS) entry which is preliminary data.</text>
</comment>
<organism evidence="2 3">
    <name type="scientific">Rousettus aegyptiacus</name>
    <name type="common">Egyptian fruit bat</name>
    <name type="synonym">Pteropus aegyptiacus</name>
    <dbReference type="NCBI Taxonomy" id="9407"/>
    <lineage>
        <taxon>Eukaryota</taxon>
        <taxon>Metazoa</taxon>
        <taxon>Chordata</taxon>
        <taxon>Craniata</taxon>
        <taxon>Vertebrata</taxon>
        <taxon>Euteleostomi</taxon>
        <taxon>Mammalia</taxon>
        <taxon>Eutheria</taxon>
        <taxon>Laurasiatheria</taxon>
        <taxon>Chiroptera</taxon>
        <taxon>Yinpterochiroptera</taxon>
        <taxon>Pteropodoidea</taxon>
        <taxon>Pteropodidae</taxon>
        <taxon>Rousettinae</taxon>
        <taxon>Rousettus</taxon>
    </lineage>
</organism>
<accession>A0A7J8BEG2</accession>
<reference evidence="2 3" key="1">
    <citation type="journal article" date="2020" name="Nature">
        <title>Six reference-quality genomes reveal evolution of bat adaptations.</title>
        <authorList>
            <person name="Jebb D."/>
            <person name="Huang Z."/>
            <person name="Pippel M."/>
            <person name="Hughes G.M."/>
            <person name="Lavrichenko K."/>
            <person name="Devanna P."/>
            <person name="Winkler S."/>
            <person name="Jermiin L.S."/>
            <person name="Skirmuntt E.C."/>
            <person name="Katzourakis A."/>
            <person name="Burkitt-Gray L."/>
            <person name="Ray D.A."/>
            <person name="Sullivan K.A.M."/>
            <person name="Roscito J.G."/>
            <person name="Kirilenko B.M."/>
            <person name="Davalos L.M."/>
            <person name="Corthals A.P."/>
            <person name="Power M.L."/>
            <person name="Jones G."/>
            <person name="Ransome R.D."/>
            <person name="Dechmann D.K.N."/>
            <person name="Locatelli A.G."/>
            <person name="Puechmaille S.J."/>
            <person name="Fedrigo O."/>
            <person name="Jarvis E.D."/>
            <person name="Hiller M."/>
            <person name="Vernes S.C."/>
            <person name="Myers E.W."/>
            <person name="Teeling E.C."/>
        </authorList>
    </citation>
    <scope>NUCLEOTIDE SEQUENCE [LARGE SCALE GENOMIC DNA]</scope>
    <source>
        <strain evidence="2">MRouAeg1</strain>
        <tissue evidence="2">Muscle</tissue>
    </source>
</reference>
<gene>
    <name evidence="2" type="ORF">HJG63_009765</name>
</gene>
<feature type="region of interest" description="Disordered" evidence="1">
    <location>
        <begin position="26"/>
        <end position="92"/>
    </location>
</feature>
<dbReference type="Proteomes" id="UP000593571">
    <property type="component" value="Unassembled WGS sequence"/>
</dbReference>
<sequence>MKRPLSHGARLQRRVRGFSTEFRPAFGTIFKTKPTRTASQERDGPSLPTGPPAICPEAWSTDVNHAGRPPRVPGRRALSRRPVRGCRQSAHDTAPWTALLSSVTGMRPGGFTDTWGCPQRHKRPCL</sequence>
<evidence type="ECO:0000256" key="1">
    <source>
        <dbReference type="SAM" id="MobiDB-lite"/>
    </source>
</evidence>
<proteinExistence type="predicted"/>
<keyword evidence="3" id="KW-1185">Reference proteome</keyword>
<evidence type="ECO:0000313" key="2">
    <source>
        <dbReference type="EMBL" id="KAF6397098.1"/>
    </source>
</evidence>